<dbReference type="NCBIfam" id="NF010446">
    <property type="entry name" value="PRK13872.1"/>
    <property type="match status" value="1"/>
</dbReference>
<organism evidence="7">
    <name type="scientific">mine drainage metagenome</name>
    <dbReference type="NCBI Taxonomy" id="410659"/>
    <lineage>
        <taxon>unclassified sequences</taxon>
        <taxon>metagenomes</taxon>
        <taxon>ecological metagenomes</taxon>
    </lineage>
</organism>
<feature type="non-terminal residue" evidence="7">
    <location>
        <position position="170"/>
    </location>
</feature>
<evidence type="ECO:0000259" key="6">
    <source>
        <dbReference type="Pfam" id="PF04335"/>
    </source>
</evidence>
<name>T1AJF7_9ZZZZ</name>
<feature type="domain" description="Bacterial virulence protein VirB8" evidence="6">
    <location>
        <begin position="6"/>
        <end position="168"/>
    </location>
</feature>
<feature type="transmembrane region" description="Helical" evidence="5">
    <location>
        <begin position="26"/>
        <end position="45"/>
    </location>
</feature>
<proteinExistence type="predicted"/>
<dbReference type="GO" id="GO:0016020">
    <property type="term" value="C:membrane"/>
    <property type="evidence" value="ECO:0007669"/>
    <property type="project" value="UniProtKB-SubCell"/>
</dbReference>
<dbReference type="AlphaFoldDB" id="T1AJF7"/>
<dbReference type="Pfam" id="PF04335">
    <property type="entry name" value="VirB8"/>
    <property type="match status" value="1"/>
</dbReference>
<comment type="caution">
    <text evidence="7">The sequence shown here is derived from an EMBL/GenBank/DDBJ whole genome shotgun (WGS) entry which is preliminary data.</text>
</comment>
<protein>
    <submittedName>
        <fullName evidence="7">Conjugal transfer protein TrbF</fullName>
    </submittedName>
</protein>
<dbReference type="CDD" id="cd16425">
    <property type="entry name" value="TrbF"/>
    <property type="match status" value="1"/>
</dbReference>
<evidence type="ECO:0000256" key="3">
    <source>
        <dbReference type="ARBA" id="ARBA00022989"/>
    </source>
</evidence>
<reference evidence="7" key="1">
    <citation type="submission" date="2013-08" db="EMBL/GenBank/DDBJ databases">
        <authorList>
            <person name="Mendez C."/>
            <person name="Richter M."/>
            <person name="Ferrer M."/>
            <person name="Sanchez J."/>
        </authorList>
    </citation>
    <scope>NUCLEOTIDE SEQUENCE</scope>
</reference>
<evidence type="ECO:0000256" key="5">
    <source>
        <dbReference type="SAM" id="Phobius"/>
    </source>
</evidence>
<evidence type="ECO:0000256" key="4">
    <source>
        <dbReference type="ARBA" id="ARBA00023136"/>
    </source>
</evidence>
<accession>T1AJF7</accession>
<evidence type="ECO:0000256" key="2">
    <source>
        <dbReference type="ARBA" id="ARBA00022692"/>
    </source>
</evidence>
<keyword evidence="4 5" id="KW-0472">Membrane</keyword>
<dbReference type="EMBL" id="AUZY01009757">
    <property type="protein sequence ID" value="EQD41054.1"/>
    <property type="molecule type" value="Genomic_DNA"/>
</dbReference>
<dbReference type="SUPFAM" id="SSF54427">
    <property type="entry name" value="NTF2-like"/>
    <property type="match status" value="1"/>
</dbReference>
<evidence type="ECO:0000313" key="7">
    <source>
        <dbReference type="EMBL" id="EQD41054.1"/>
    </source>
</evidence>
<comment type="subcellular location">
    <subcellularLocation>
        <location evidence="1">Membrane</location>
        <topology evidence="1">Single-pass membrane protein</topology>
    </subcellularLocation>
</comment>
<reference evidence="7" key="2">
    <citation type="journal article" date="2014" name="ISME J.">
        <title>Microbial stratification in low pH oxic and suboxic macroscopic growths along an acid mine drainage.</title>
        <authorList>
            <person name="Mendez-Garcia C."/>
            <person name="Mesa V."/>
            <person name="Sprenger R.R."/>
            <person name="Richter M."/>
            <person name="Diez M.S."/>
            <person name="Solano J."/>
            <person name="Bargiela R."/>
            <person name="Golyshina O.V."/>
            <person name="Manteca A."/>
            <person name="Ramos J.L."/>
            <person name="Gallego J.R."/>
            <person name="Llorente I."/>
            <person name="Martins Dos Santos V.A."/>
            <person name="Jensen O.N."/>
            <person name="Pelaez A.I."/>
            <person name="Sanchez J."/>
            <person name="Ferrer M."/>
        </authorList>
    </citation>
    <scope>NUCLEOTIDE SEQUENCE</scope>
</reference>
<feature type="non-terminal residue" evidence="7">
    <location>
        <position position="1"/>
    </location>
</feature>
<dbReference type="InterPro" id="IPR032710">
    <property type="entry name" value="NTF2-like_dom_sf"/>
</dbReference>
<gene>
    <name evidence="7" type="ORF">B1B_14697</name>
</gene>
<keyword evidence="3 5" id="KW-1133">Transmembrane helix</keyword>
<sequence length="170" mass="18920">TPYQAAQQLWDERIGSARVQARNWRLMAFGVLALAFVMAGGLLWYSARSTITPYVVEVAKTGRVIGVGPAVEAYHPRNAEIAYFLSRFIQDVRSVPLDPVVLRQDWLEAYDFVTPRGAAILNAYARANNPFAHVGHRTVTVQVRSIVRISGRSFQAQWTEQTFANGAPVS</sequence>
<keyword evidence="2 5" id="KW-0812">Transmembrane</keyword>
<evidence type="ECO:0000256" key="1">
    <source>
        <dbReference type="ARBA" id="ARBA00004167"/>
    </source>
</evidence>
<dbReference type="InterPro" id="IPR035658">
    <property type="entry name" value="TrbF"/>
</dbReference>
<dbReference type="InterPro" id="IPR007430">
    <property type="entry name" value="VirB8"/>
</dbReference>